<evidence type="ECO:0000313" key="3">
    <source>
        <dbReference type="RefSeq" id="XP_065650364.1"/>
    </source>
</evidence>
<dbReference type="Pfam" id="PF03184">
    <property type="entry name" value="DDE_1"/>
    <property type="match status" value="1"/>
</dbReference>
<proteinExistence type="predicted"/>
<dbReference type="PANTHER" id="PTHR19303">
    <property type="entry name" value="TRANSPOSON"/>
    <property type="match status" value="1"/>
</dbReference>
<dbReference type="RefSeq" id="XP_065650364.1">
    <property type="nucleotide sequence ID" value="XM_065794292.1"/>
</dbReference>
<protein>
    <submittedName>
        <fullName evidence="3">Uncharacterized protein LOC136078519</fullName>
    </submittedName>
</protein>
<evidence type="ECO:0000259" key="1">
    <source>
        <dbReference type="Pfam" id="PF03184"/>
    </source>
</evidence>
<dbReference type="GeneID" id="136078519"/>
<sequence length="239" mass="27245">MKPVSRRYRNCNVTSTERGNLVTVACAVNSIGNYISPMFLFPRIRYQDHFVRDGPVGSIGAGNSSGWMQEDDFLIFSKHFQKYTSSSKDRKILLFLDNHSSHILIRALDYCSENGIVVLSFPPHCSHKLQPLDRSVYDPFKKVVYSTSDAWMRNNPGKTMTIHNIPSIVQTALPIAFTSSNIQAGFRCTGIYPYNRQVFIDLDFALSFVTDRPMPEYRPILENRPVTENSPLINNRQIS</sequence>
<reference evidence="3" key="1">
    <citation type="submission" date="2025-08" db="UniProtKB">
        <authorList>
            <consortium name="RefSeq"/>
        </authorList>
    </citation>
    <scope>IDENTIFICATION</scope>
</reference>
<gene>
    <name evidence="3" type="primary">LOC136078519</name>
</gene>
<dbReference type="InterPro" id="IPR004875">
    <property type="entry name" value="DDE_SF_endonuclease_dom"/>
</dbReference>
<keyword evidence="2" id="KW-1185">Reference proteome</keyword>
<feature type="domain" description="DDE-1" evidence="1">
    <location>
        <begin position="63"/>
        <end position="186"/>
    </location>
</feature>
<dbReference type="Proteomes" id="UP001652625">
    <property type="component" value="Chromosome 03"/>
</dbReference>
<accession>A0ABM4BMQ8</accession>
<name>A0ABM4BMQ8_HYDVU</name>
<organism evidence="2 3">
    <name type="scientific">Hydra vulgaris</name>
    <name type="common">Hydra</name>
    <name type="synonym">Hydra attenuata</name>
    <dbReference type="NCBI Taxonomy" id="6087"/>
    <lineage>
        <taxon>Eukaryota</taxon>
        <taxon>Metazoa</taxon>
        <taxon>Cnidaria</taxon>
        <taxon>Hydrozoa</taxon>
        <taxon>Hydroidolina</taxon>
        <taxon>Anthoathecata</taxon>
        <taxon>Aplanulata</taxon>
        <taxon>Hydridae</taxon>
        <taxon>Hydra</taxon>
    </lineage>
</organism>
<dbReference type="InterPro" id="IPR050863">
    <property type="entry name" value="CenT-Element_Derived"/>
</dbReference>
<evidence type="ECO:0000313" key="2">
    <source>
        <dbReference type="Proteomes" id="UP001652625"/>
    </source>
</evidence>
<dbReference type="PANTHER" id="PTHR19303:SF71">
    <property type="entry name" value="ZINC FINGER PHD-TYPE DOMAIN-CONTAINING PROTEIN"/>
    <property type="match status" value="1"/>
</dbReference>